<dbReference type="OrthoDB" id="2422371at2759"/>
<evidence type="ECO:0000256" key="1">
    <source>
        <dbReference type="ARBA" id="ARBA00004123"/>
    </source>
</evidence>
<dbReference type="GO" id="GO:0005634">
    <property type="term" value="C:nucleus"/>
    <property type="evidence" value="ECO:0007669"/>
    <property type="project" value="UniProtKB-SubCell"/>
</dbReference>
<evidence type="ECO:0000313" key="7">
    <source>
        <dbReference type="Proteomes" id="UP000789759"/>
    </source>
</evidence>
<protein>
    <submittedName>
        <fullName evidence="6">3434_t:CDS:1</fullName>
    </submittedName>
</protein>
<evidence type="ECO:0000256" key="4">
    <source>
        <dbReference type="ARBA" id="ARBA00022833"/>
    </source>
</evidence>
<evidence type="ECO:0000313" key="6">
    <source>
        <dbReference type="EMBL" id="CAG8767017.1"/>
    </source>
</evidence>
<keyword evidence="2" id="KW-0479">Metal-binding</keyword>
<dbReference type="PANTHER" id="PTHR46481:SF10">
    <property type="entry name" value="ZINC FINGER BED DOMAIN-CONTAINING PROTEIN 39"/>
    <property type="match status" value="1"/>
</dbReference>
<name>A0A9N9NY10_9GLOM</name>
<dbReference type="InterPro" id="IPR052035">
    <property type="entry name" value="ZnF_BED_domain_contain"/>
</dbReference>
<keyword evidence="3" id="KW-0863">Zinc-finger</keyword>
<accession>A0A9N9NY10</accession>
<dbReference type="GO" id="GO:0008270">
    <property type="term" value="F:zinc ion binding"/>
    <property type="evidence" value="ECO:0007669"/>
    <property type="project" value="UniProtKB-KW"/>
</dbReference>
<dbReference type="Proteomes" id="UP000789759">
    <property type="component" value="Unassembled WGS sequence"/>
</dbReference>
<dbReference type="SUPFAM" id="SSF53098">
    <property type="entry name" value="Ribonuclease H-like"/>
    <property type="match status" value="1"/>
</dbReference>
<comment type="caution">
    <text evidence="6">The sequence shown here is derived from an EMBL/GenBank/DDBJ whole genome shotgun (WGS) entry which is preliminary data.</text>
</comment>
<dbReference type="EMBL" id="CAJVQA010021045">
    <property type="protein sequence ID" value="CAG8767017.1"/>
    <property type="molecule type" value="Genomic_DNA"/>
</dbReference>
<evidence type="ECO:0000256" key="3">
    <source>
        <dbReference type="ARBA" id="ARBA00022771"/>
    </source>
</evidence>
<proteinExistence type="predicted"/>
<feature type="non-terminal residue" evidence="6">
    <location>
        <position position="340"/>
    </location>
</feature>
<keyword evidence="5" id="KW-0539">Nucleus</keyword>
<evidence type="ECO:0000256" key="5">
    <source>
        <dbReference type="ARBA" id="ARBA00023242"/>
    </source>
</evidence>
<comment type="subcellular location">
    <subcellularLocation>
        <location evidence="1">Nucleus</location>
    </subcellularLocation>
</comment>
<dbReference type="AlphaFoldDB" id="A0A9N9NY10"/>
<keyword evidence="7" id="KW-1185">Reference proteome</keyword>
<sequence>MEDLTSTYLDNSTSSNSLGDNITESSTNTEYITSKYWDKVLHEDKLVRQCKNCKKQQFSINTSKLHLKKHTAKCTTQNIKFNFIKPITKEDVDNSIIDLVVGTGISFNILNNPLFHRMVNKLHYVTDTYKVPHPTTISCHLSGSIYEIRFNFIKDVMAKMPGRISLTCDGWHSTVHRCHYTAVTAKDIKSVIIDTLNNYNIKDKFFSITMDNTTTNKAVVRILQKELPNIDLISIRCICHILNLIVSAGMMEINILRQKVHKIMKYLANPLANGQIETRWNSVLDMFERYIILHPAIKEMQLKETLMPSCLEMNELLKLELTCKILKPFAIATTILSKDR</sequence>
<gene>
    <name evidence="6" type="ORF">CPELLU_LOCUS15643</name>
</gene>
<keyword evidence="4" id="KW-0862">Zinc</keyword>
<organism evidence="6 7">
    <name type="scientific">Cetraspora pellucida</name>
    <dbReference type="NCBI Taxonomy" id="1433469"/>
    <lineage>
        <taxon>Eukaryota</taxon>
        <taxon>Fungi</taxon>
        <taxon>Fungi incertae sedis</taxon>
        <taxon>Mucoromycota</taxon>
        <taxon>Glomeromycotina</taxon>
        <taxon>Glomeromycetes</taxon>
        <taxon>Diversisporales</taxon>
        <taxon>Gigasporaceae</taxon>
        <taxon>Cetraspora</taxon>
    </lineage>
</organism>
<reference evidence="6" key="1">
    <citation type="submission" date="2021-06" db="EMBL/GenBank/DDBJ databases">
        <authorList>
            <person name="Kallberg Y."/>
            <person name="Tangrot J."/>
            <person name="Rosling A."/>
        </authorList>
    </citation>
    <scope>NUCLEOTIDE SEQUENCE</scope>
    <source>
        <strain evidence="6">FL966</strain>
    </source>
</reference>
<dbReference type="InterPro" id="IPR012337">
    <property type="entry name" value="RNaseH-like_sf"/>
</dbReference>
<dbReference type="PANTHER" id="PTHR46481">
    <property type="entry name" value="ZINC FINGER BED DOMAIN-CONTAINING PROTEIN 4"/>
    <property type="match status" value="1"/>
</dbReference>
<evidence type="ECO:0000256" key="2">
    <source>
        <dbReference type="ARBA" id="ARBA00022723"/>
    </source>
</evidence>